<comment type="cofactor">
    <cofactor evidence="1">
        <name>Mn(2+)</name>
        <dbReference type="ChEBI" id="CHEBI:29035"/>
    </cofactor>
</comment>
<keyword evidence="4" id="KW-0808">Transferase</keyword>
<keyword evidence="5" id="KW-0479">Metal-binding</keyword>
<evidence type="ECO:0000256" key="5">
    <source>
        <dbReference type="ARBA" id="ARBA00022723"/>
    </source>
</evidence>
<name>A0ABP0LGN0_9DINO</name>
<evidence type="ECO:0000256" key="3">
    <source>
        <dbReference type="ARBA" id="ARBA00022676"/>
    </source>
</evidence>
<dbReference type="PANTHER" id="PTHR11675">
    <property type="entry name" value="N-ACETYLGALACTOSAMINYLTRANSFERASE"/>
    <property type="match status" value="1"/>
</dbReference>
<dbReference type="InterPro" id="IPR029044">
    <property type="entry name" value="Nucleotide-diphossugar_trans"/>
</dbReference>
<evidence type="ECO:0000313" key="8">
    <source>
        <dbReference type="EMBL" id="CAK9038326.1"/>
    </source>
</evidence>
<comment type="caution">
    <text evidence="8">The sequence shown here is derived from an EMBL/GenBank/DDBJ whole genome shotgun (WGS) entry which is preliminary data.</text>
</comment>
<sequence length="121" mass="13624">MRLYGGEEMEIGFRTWMCGGDIEYLPCSHVGHIFRTPKYWQGQVYRVPGEEISRNKLRTAEVWMDEFQSLVKFAAGPLRGPRGSLTSYAADHVVAEAALFTHWQFGTQKAAAKETPVQGEG</sequence>
<gene>
    <name evidence="8" type="ORF">CCMP2556_LOCUS20997</name>
</gene>
<protein>
    <submittedName>
        <fullName evidence="8">Uncharacterized protein</fullName>
    </submittedName>
</protein>
<evidence type="ECO:0000313" key="9">
    <source>
        <dbReference type="Proteomes" id="UP001642484"/>
    </source>
</evidence>
<proteinExistence type="predicted"/>
<organism evidence="8 9">
    <name type="scientific">Durusdinium trenchii</name>
    <dbReference type="NCBI Taxonomy" id="1381693"/>
    <lineage>
        <taxon>Eukaryota</taxon>
        <taxon>Sar</taxon>
        <taxon>Alveolata</taxon>
        <taxon>Dinophyceae</taxon>
        <taxon>Suessiales</taxon>
        <taxon>Symbiodiniaceae</taxon>
        <taxon>Durusdinium</taxon>
    </lineage>
</organism>
<dbReference type="PANTHER" id="PTHR11675:SF68">
    <property type="entry name" value="N-ACETYLGALACTOSAMINYLTRANSFERASE 7"/>
    <property type="match status" value="1"/>
</dbReference>
<dbReference type="EMBL" id="CAXAMN010012503">
    <property type="protein sequence ID" value="CAK9038326.1"/>
    <property type="molecule type" value="Genomic_DNA"/>
</dbReference>
<dbReference type="Proteomes" id="UP001642484">
    <property type="component" value="Unassembled WGS sequence"/>
</dbReference>
<reference evidence="8 9" key="1">
    <citation type="submission" date="2024-02" db="EMBL/GenBank/DDBJ databases">
        <authorList>
            <person name="Chen Y."/>
            <person name="Shah S."/>
            <person name="Dougan E. K."/>
            <person name="Thang M."/>
            <person name="Chan C."/>
        </authorList>
    </citation>
    <scope>NUCLEOTIDE SEQUENCE [LARGE SCALE GENOMIC DNA]</scope>
</reference>
<evidence type="ECO:0000256" key="6">
    <source>
        <dbReference type="ARBA" id="ARBA00023157"/>
    </source>
</evidence>
<keyword evidence="3" id="KW-0328">Glycosyltransferase</keyword>
<keyword evidence="6" id="KW-1015">Disulfide bond</keyword>
<evidence type="ECO:0000256" key="7">
    <source>
        <dbReference type="ARBA" id="ARBA00023211"/>
    </source>
</evidence>
<comment type="pathway">
    <text evidence="2">Protein modification; protein glycosylation.</text>
</comment>
<evidence type="ECO:0000256" key="1">
    <source>
        <dbReference type="ARBA" id="ARBA00001936"/>
    </source>
</evidence>
<keyword evidence="7" id="KW-0464">Manganese</keyword>
<dbReference type="Gene3D" id="3.90.550.10">
    <property type="entry name" value="Spore Coat Polysaccharide Biosynthesis Protein SpsA, Chain A"/>
    <property type="match status" value="1"/>
</dbReference>
<evidence type="ECO:0000256" key="2">
    <source>
        <dbReference type="ARBA" id="ARBA00004922"/>
    </source>
</evidence>
<keyword evidence="9" id="KW-1185">Reference proteome</keyword>
<evidence type="ECO:0000256" key="4">
    <source>
        <dbReference type="ARBA" id="ARBA00022679"/>
    </source>
</evidence>
<accession>A0ABP0LGN0</accession>
<dbReference type="SUPFAM" id="SSF53448">
    <property type="entry name" value="Nucleotide-diphospho-sugar transferases"/>
    <property type="match status" value="1"/>
</dbReference>